<keyword evidence="3" id="KW-0472">Membrane</keyword>
<dbReference type="EMBL" id="HBNS01025107">
    <property type="protein sequence ID" value="CAE4616554.1"/>
    <property type="molecule type" value="Transcribed_RNA"/>
</dbReference>
<evidence type="ECO:0000256" key="1">
    <source>
        <dbReference type="SAM" id="Coils"/>
    </source>
</evidence>
<dbReference type="AlphaFoldDB" id="A0A7S4RJF0"/>
<protein>
    <submittedName>
        <fullName evidence="4">Uncharacterized protein</fullName>
    </submittedName>
</protein>
<keyword evidence="3" id="KW-0812">Transmembrane</keyword>
<keyword evidence="1" id="KW-0175">Coiled coil</keyword>
<evidence type="ECO:0000256" key="2">
    <source>
        <dbReference type="SAM" id="MobiDB-lite"/>
    </source>
</evidence>
<name>A0A7S4RJF0_9STRA</name>
<keyword evidence="3" id="KW-1133">Transmembrane helix</keyword>
<feature type="coiled-coil region" evidence="1">
    <location>
        <begin position="169"/>
        <end position="219"/>
    </location>
</feature>
<reference evidence="4" key="1">
    <citation type="submission" date="2021-01" db="EMBL/GenBank/DDBJ databases">
        <authorList>
            <person name="Corre E."/>
            <person name="Pelletier E."/>
            <person name="Niang G."/>
            <person name="Scheremetjew M."/>
            <person name="Finn R."/>
            <person name="Kale V."/>
            <person name="Holt S."/>
            <person name="Cochrane G."/>
            <person name="Meng A."/>
            <person name="Brown T."/>
            <person name="Cohen L."/>
        </authorList>
    </citation>
    <scope>NUCLEOTIDE SEQUENCE</scope>
    <source>
        <strain evidence="4">GSO104</strain>
    </source>
</reference>
<evidence type="ECO:0000256" key="3">
    <source>
        <dbReference type="SAM" id="Phobius"/>
    </source>
</evidence>
<organism evidence="4">
    <name type="scientific">Ditylum brightwellii</name>
    <dbReference type="NCBI Taxonomy" id="49249"/>
    <lineage>
        <taxon>Eukaryota</taxon>
        <taxon>Sar</taxon>
        <taxon>Stramenopiles</taxon>
        <taxon>Ochrophyta</taxon>
        <taxon>Bacillariophyta</taxon>
        <taxon>Mediophyceae</taxon>
        <taxon>Lithodesmiophycidae</taxon>
        <taxon>Lithodesmiales</taxon>
        <taxon>Lithodesmiaceae</taxon>
        <taxon>Ditylum</taxon>
    </lineage>
</organism>
<gene>
    <name evidence="4" type="ORF">DBRI00130_LOCUS19805</name>
</gene>
<accession>A0A7S4RJF0</accession>
<sequence>MKSIPCFIPSSNAFLDIRTTTTTSLDNLYQYHSIPSHSLSPTTALSSTFDSNNNILNHVPTIISSSSESTTFLPEGSFAVLPILIAAIILGIASQTFINSMLKGDQGLGAFLQDGSGYSGSAFKPRQSKNKKNDGGAGAPLSGDDPLPWLKLPQFDFVEVAGQEKQQQQQVGEEEMARIEMRLNQIQQNMIQELEQGNVEEAKKMKEDLERLANEYGFEYREGFE</sequence>
<feature type="region of interest" description="Disordered" evidence="2">
    <location>
        <begin position="122"/>
        <end position="148"/>
    </location>
</feature>
<feature type="transmembrane region" description="Helical" evidence="3">
    <location>
        <begin position="78"/>
        <end position="98"/>
    </location>
</feature>
<proteinExistence type="predicted"/>
<evidence type="ECO:0000313" key="4">
    <source>
        <dbReference type="EMBL" id="CAE4616554.1"/>
    </source>
</evidence>